<dbReference type="Pfam" id="PF00015">
    <property type="entry name" value="MCPsignal"/>
    <property type="match status" value="1"/>
</dbReference>
<reference evidence="4 5" key="1">
    <citation type="submission" date="2019-12" db="EMBL/GenBank/DDBJ databases">
        <title>Defluviitalea raffinosedens, isolated from a biogas fermenter, genome sequencing and characterization.</title>
        <authorList>
            <person name="Rettenmaier R."/>
            <person name="Schneider M."/>
            <person name="Neuhaus K."/>
            <person name="Liebl W."/>
            <person name="Zverlov V."/>
        </authorList>
    </citation>
    <scope>NUCLEOTIDE SEQUENCE [LARGE SCALE GENOMIC DNA]</scope>
    <source>
        <strain evidence="4 5">249c-K6</strain>
    </source>
</reference>
<evidence type="ECO:0000256" key="1">
    <source>
        <dbReference type="ARBA" id="ARBA00023224"/>
    </source>
</evidence>
<dbReference type="SUPFAM" id="SSF58104">
    <property type="entry name" value="Methyl-accepting chemotaxis protein (MCP) signaling domain"/>
    <property type="match status" value="1"/>
</dbReference>
<evidence type="ECO:0000313" key="4">
    <source>
        <dbReference type="EMBL" id="KAE9637126.1"/>
    </source>
</evidence>
<dbReference type="AlphaFoldDB" id="A0A7C8LUS4"/>
<evidence type="ECO:0000256" key="2">
    <source>
        <dbReference type="PROSITE-ProRule" id="PRU00284"/>
    </source>
</evidence>
<feature type="domain" description="Methyl-accepting transducer" evidence="3">
    <location>
        <begin position="85"/>
        <end position="321"/>
    </location>
</feature>
<organism evidence="4 5">
    <name type="scientific">Defluviitalea raffinosedens</name>
    <dbReference type="NCBI Taxonomy" id="1450156"/>
    <lineage>
        <taxon>Bacteria</taxon>
        <taxon>Bacillati</taxon>
        <taxon>Bacillota</taxon>
        <taxon>Clostridia</taxon>
        <taxon>Lachnospirales</taxon>
        <taxon>Defluviitaleaceae</taxon>
        <taxon>Defluviitalea</taxon>
    </lineage>
</organism>
<keyword evidence="5" id="KW-1185">Reference proteome</keyword>
<keyword evidence="1 2" id="KW-0807">Transducer</keyword>
<dbReference type="PROSITE" id="PS50111">
    <property type="entry name" value="CHEMOTAXIS_TRANSDUC_2"/>
    <property type="match status" value="1"/>
</dbReference>
<dbReference type="PANTHER" id="PTHR32089">
    <property type="entry name" value="METHYL-ACCEPTING CHEMOTAXIS PROTEIN MCPB"/>
    <property type="match status" value="1"/>
</dbReference>
<dbReference type="GO" id="GO:0007165">
    <property type="term" value="P:signal transduction"/>
    <property type="evidence" value="ECO:0007669"/>
    <property type="project" value="UniProtKB-KW"/>
</dbReference>
<evidence type="ECO:0000259" key="3">
    <source>
        <dbReference type="PROSITE" id="PS50111"/>
    </source>
</evidence>
<dbReference type="GO" id="GO:0016020">
    <property type="term" value="C:membrane"/>
    <property type="evidence" value="ECO:0007669"/>
    <property type="project" value="InterPro"/>
</dbReference>
<protein>
    <submittedName>
        <fullName evidence="4">Chemotaxis protein</fullName>
    </submittedName>
</protein>
<dbReference type="InterPro" id="IPR025991">
    <property type="entry name" value="Chemoreceptor_zinc-bind_dom"/>
</dbReference>
<dbReference type="SMART" id="SM00283">
    <property type="entry name" value="MA"/>
    <property type="match status" value="1"/>
</dbReference>
<sequence length="501" mass="56154">MSISCINEFLRGKHMFKKERKCHEVHSVTNYVQEKLKGNNVPSPNVTHGPHIFILELFEKLLNMSMSNKDLLLKLLNESAALSNFDINLSFISKELNKFANELAHSSESNMAVVEQTTASMNEVTHAITNHASILEDLSIKSENLMDDNKNTLHLLEEINQIKTIVLKNSEIMSQKIGLLEEISTKMDNIVSGVGSIAEQTNLLALNASIEAARAGEHGRGFSVVAEEIRKLASDTKTKLEEMQMFTGNIRTATNEGMESVNHTISSMSDMSQKLEVVNHSFKESVNHLEMTVKTISELASMMQQINASSQEISTAMTVVATESENISHMAKKVAEDSDKAHNYANYIGKVDDNVSEIVKQLMDAVNEGAHPLSNEDFIAKIEEAIDAHIKWVDTLKQMVEDQQLMPIQTSGRKCKFGHFYHSTKIEHPTLKEDWEKIDAVHNNLHKLALDIMDAIEEKNQNACVNTLRKAEQMSGEIIEILNSIIKKVKELDQQGLSVFR</sequence>
<gene>
    <name evidence="4" type="ORF">GND95_01455</name>
</gene>
<dbReference type="InterPro" id="IPR004089">
    <property type="entry name" value="MCPsignal_dom"/>
</dbReference>
<dbReference type="Proteomes" id="UP000483018">
    <property type="component" value="Unassembled WGS sequence"/>
</dbReference>
<dbReference type="Gene3D" id="1.10.287.950">
    <property type="entry name" value="Methyl-accepting chemotaxis protein"/>
    <property type="match status" value="1"/>
</dbReference>
<name>A0A7C8LUS4_9FIRM</name>
<proteinExistence type="predicted"/>
<comment type="caution">
    <text evidence="4">The sequence shown here is derived from an EMBL/GenBank/DDBJ whole genome shotgun (WGS) entry which is preliminary data.</text>
</comment>
<dbReference type="Gene3D" id="1.20.120.30">
    <property type="entry name" value="Aspartate receptor, ligand-binding domain"/>
    <property type="match status" value="1"/>
</dbReference>
<dbReference type="Pfam" id="PF13682">
    <property type="entry name" value="CZB"/>
    <property type="match status" value="1"/>
</dbReference>
<evidence type="ECO:0000313" key="5">
    <source>
        <dbReference type="Proteomes" id="UP000483018"/>
    </source>
</evidence>
<dbReference type="PANTHER" id="PTHR32089:SF112">
    <property type="entry name" value="LYSOZYME-LIKE PROTEIN-RELATED"/>
    <property type="match status" value="1"/>
</dbReference>
<dbReference type="EMBL" id="WSLF01000001">
    <property type="protein sequence ID" value="KAE9637126.1"/>
    <property type="molecule type" value="Genomic_DNA"/>
</dbReference>
<accession>A0A7C8LUS4</accession>